<organism evidence="1 2">
    <name type="scientific">Seinonella peptonophila</name>
    <dbReference type="NCBI Taxonomy" id="112248"/>
    <lineage>
        <taxon>Bacteria</taxon>
        <taxon>Bacillati</taxon>
        <taxon>Bacillota</taxon>
        <taxon>Bacilli</taxon>
        <taxon>Bacillales</taxon>
        <taxon>Thermoactinomycetaceae</taxon>
        <taxon>Seinonella</taxon>
    </lineage>
</organism>
<reference evidence="1 2" key="1">
    <citation type="submission" date="2016-11" db="EMBL/GenBank/DDBJ databases">
        <authorList>
            <person name="Jaros S."/>
            <person name="Januszkiewicz K."/>
            <person name="Wedrychowicz H."/>
        </authorList>
    </citation>
    <scope>NUCLEOTIDE SEQUENCE [LARGE SCALE GENOMIC DNA]</scope>
    <source>
        <strain evidence="1 2">DSM 44666</strain>
    </source>
</reference>
<accession>A0A1M5A6I4</accession>
<dbReference type="EMBL" id="FQVL01000012">
    <property type="protein sequence ID" value="SHF25901.1"/>
    <property type="molecule type" value="Genomic_DNA"/>
</dbReference>
<gene>
    <name evidence="1" type="ORF">SAMN05444392_11246</name>
</gene>
<dbReference type="STRING" id="112248.SAMN05444392_11246"/>
<dbReference type="Proteomes" id="UP000184476">
    <property type="component" value="Unassembled WGS sequence"/>
</dbReference>
<dbReference type="AlphaFoldDB" id="A0A1M5A6I4"/>
<proteinExistence type="predicted"/>
<protein>
    <submittedName>
        <fullName evidence="1">Uncharacterized protein</fullName>
    </submittedName>
</protein>
<dbReference type="RefSeq" id="WP_073156671.1">
    <property type="nucleotide sequence ID" value="NZ_FQVL01000012.1"/>
</dbReference>
<dbReference type="OrthoDB" id="1808959at2"/>
<evidence type="ECO:0000313" key="1">
    <source>
        <dbReference type="EMBL" id="SHF25901.1"/>
    </source>
</evidence>
<sequence>MSHEQKLEHTLTYLHSELNRLETMAGTMASIEQEHFKKLTNYDHRELNDIAVEEKTAARQLGSMKQMCLSMAQRINELKNEWHHEESRENHNHVEIH</sequence>
<name>A0A1M5A6I4_9BACL</name>
<evidence type="ECO:0000313" key="2">
    <source>
        <dbReference type="Proteomes" id="UP000184476"/>
    </source>
</evidence>
<keyword evidence="2" id="KW-1185">Reference proteome</keyword>